<comment type="similarity">
    <text evidence="6">Belongs to the DEAD box helicase family.</text>
</comment>
<sequence>MGMWRPVELANDSASEGLVLFEEFCHDEYPKPKIKKVKISRRNPVNVEDEVYLNAVQSKMGSWSACYQLSNELLSSLYVMGHFVPTEIQKLALKALETDSDIIYSAETGSGKTIAYALNLAIKLVDNVSNKHGIVLVPTRELAVQVYKVIKSLIKYTKLRVVCIVGGFSVDKQKRLLSSPFNIIVATPGRLADMMGTEESIKNLKLQILVFDEADRFVDNTNMKDFEKILKILLKAGNVTKILCSATIPSEYSKISKLFKLKNPILCKVEGKILPDKLVFRKINMKYSDKEFTLFHVILTYLMGNNMKIIVFMKTISHVKRLYSIFKLLFQQGKLKTSFGTDTITSIHSKLQQRSRIKNLDNFEQSKKGILFATDVAARGIDLPFVDIVIQFHPPANAELLIHKSGRTARAGRCGTCISLISEEDMMEWERFFSKIGKRLSQIELFTLKKIDFLVDLWRQALIVDQLEHKESKRARSSLSKLAAKADMIVSDEDDEVEPSSLSRERKKLLRMLSVVGNNGV</sequence>
<dbReference type="GeneID" id="24423835"/>
<feature type="domain" description="Helicase C-terminal" evidence="9">
    <location>
        <begin position="293"/>
        <end position="451"/>
    </location>
</feature>
<dbReference type="KEGG" id="bmic:BMR1_02g00221"/>
<dbReference type="CDD" id="cd18787">
    <property type="entry name" value="SF2_C_DEAD"/>
    <property type="match status" value="1"/>
</dbReference>
<evidence type="ECO:0000256" key="6">
    <source>
        <dbReference type="RuleBase" id="RU000492"/>
    </source>
</evidence>
<evidence type="ECO:0000256" key="4">
    <source>
        <dbReference type="ARBA" id="ARBA00022840"/>
    </source>
</evidence>
<gene>
    <name evidence="10" type="ORF">BMR1_02g00221</name>
</gene>
<feature type="domain" description="Helicase ATP-binding" evidence="8">
    <location>
        <begin position="93"/>
        <end position="266"/>
    </location>
</feature>
<evidence type="ECO:0000256" key="3">
    <source>
        <dbReference type="ARBA" id="ARBA00022806"/>
    </source>
</evidence>
<evidence type="ECO:0000256" key="7">
    <source>
        <dbReference type="RuleBase" id="RU365068"/>
    </source>
</evidence>
<dbReference type="PROSITE" id="PS51194">
    <property type="entry name" value="HELICASE_CTER"/>
    <property type="match status" value="1"/>
</dbReference>
<keyword evidence="11" id="KW-1185">Reference proteome</keyword>
<keyword evidence="5 7" id="KW-0694">RNA-binding</keyword>
<dbReference type="InterPro" id="IPR014001">
    <property type="entry name" value="Helicase_ATP-bd"/>
</dbReference>
<dbReference type="Gene3D" id="3.40.50.300">
    <property type="entry name" value="P-loop containing nucleotide triphosphate hydrolases"/>
    <property type="match status" value="2"/>
</dbReference>
<keyword evidence="1 6" id="KW-0547">Nucleotide-binding</keyword>
<dbReference type="SMART" id="SM00490">
    <property type="entry name" value="HELICc"/>
    <property type="match status" value="1"/>
</dbReference>
<dbReference type="Proteomes" id="UP000002899">
    <property type="component" value="Chromosome II"/>
</dbReference>
<evidence type="ECO:0000313" key="11">
    <source>
        <dbReference type="Proteomes" id="UP000002899"/>
    </source>
</evidence>
<evidence type="ECO:0000259" key="8">
    <source>
        <dbReference type="PROSITE" id="PS51192"/>
    </source>
</evidence>
<dbReference type="PANTHER" id="PTHR24031">
    <property type="entry name" value="RNA HELICASE"/>
    <property type="match status" value="1"/>
</dbReference>
<protein>
    <recommendedName>
        <fullName evidence="7">ATP-dependent RNA helicase</fullName>
        <ecNumber evidence="7">3.6.4.13</ecNumber>
    </recommendedName>
</protein>
<comment type="catalytic activity">
    <reaction evidence="7">
        <text>ATP + H2O = ADP + phosphate + H(+)</text>
        <dbReference type="Rhea" id="RHEA:13065"/>
        <dbReference type="ChEBI" id="CHEBI:15377"/>
        <dbReference type="ChEBI" id="CHEBI:15378"/>
        <dbReference type="ChEBI" id="CHEBI:30616"/>
        <dbReference type="ChEBI" id="CHEBI:43474"/>
        <dbReference type="ChEBI" id="CHEBI:456216"/>
        <dbReference type="EC" id="3.6.4.13"/>
    </reaction>
</comment>
<organism evidence="10 11">
    <name type="scientific">Babesia microti (strain RI)</name>
    <dbReference type="NCBI Taxonomy" id="1133968"/>
    <lineage>
        <taxon>Eukaryota</taxon>
        <taxon>Sar</taxon>
        <taxon>Alveolata</taxon>
        <taxon>Apicomplexa</taxon>
        <taxon>Aconoidasida</taxon>
        <taxon>Piroplasmida</taxon>
        <taxon>Babesiidae</taxon>
        <taxon>Babesia</taxon>
    </lineage>
</organism>
<evidence type="ECO:0000256" key="1">
    <source>
        <dbReference type="ARBA" id="ARBA00022741"/>
    </source>
</evidence>
<dbReference type="OrthoDB" id="4310724at2759"/>
<dbReference type="InterPro" id="IPR000629">
    <property type="entry name" value="RNA-helicase_DEAD-box_CS"/>
</dbReference>
<dbReference type="SUPFAM" id="SSF52540">
    <property type="entry name" value="P-loop containing nucleoside triphosphate hydrolases"/>
    <property type="match status" value="1"/>
</dbReference>
<dbReference type="InterPro" id="IPR044742">
    <property type="entry name" value="DEAD/DEAH_RhlB"/>
</dbReference>
<reference evidence="10 11" key="2">
    <citation type="journal article" date="2013" name="PLoS ONE">
        <title>Whole genome mapping and re-organization of the nuclear and mitochondrial genomes of Babesia microti isolates.</title>
        <authorList>
            <person name="Cornillot E."/>
            <person name="Dassouli A."/>
            <person name="Garg A."/>
            <person name="Pachikara N."/>
            <person name="Randazzo S."/>
            <person name="Depoix D."/>
            <person name="Carcy B."/>
            <person name="Delbecq S."/>
            <person name="Frutos R."/>
            <person name="Silva J.C."/>
            <person name="Sutton R."/>
            <person name="Krause P.J."/>
            <person name="Mamoun C.B."/>
        </authorList>
    </citation>
    <scope>NUCLEOTIDE SEQUENCE [LARGE SCALE GENOMIC DNA]</scope>
    <source>
        <strain evidence="10 11">RI</strain>
    </source>
</reference>
<reference evidence="10 11" key="3">
    <citation type="journal article" date="2016" name="Sci. Rep.">
        <title>Genome-wide diversity and gene expression profiling of Babesia microti isolates identify polymorphic genes that mediate host-pathogen interactions.</title>
        <authorList>
            <person name="Silva J.C."/>
            <person name="Cornillot E."/>
            <person name="McCracken C."/>
            <person name="Usmani-Brown S."/>
            <person name="Dwivedi A."/>
            <person name="Ifeonu O.O."/>
            <person name="Crabtree J."/>
            <person name="Gotia H.T."/>
            <person name="Virji A.Z."/>
            <person name="Reynes C."/>
            <person name="Colinge J."/>
            <person name="Kumar V."/>
            <person name="Lawres L."/>
            <person name="Pazzi J.E."/>
            <person name="Pablo J.V."/>
            <person name="Hung C."/>
            <person name="Brancato J."/>
            <person name="Kumari P."/>
            <person name="Orvis J."/>
            <person name="Tretina K."/>
            <person name="Chibucos M."/>
            <person name="Ott S."/>
            <person name="Sadzewicz L."/>
            <person name="Sengamalay N."/>
            <person name="Shetty A.C."/>
            <person name="Su Q."/>
            <person name="Tallon L."/>
            <person name="Fraser C.M."/>
            <person name="Frutos R."/>
            <person name="Molina D.M."/>
            <person name="Krause P.J."/>
            <person name="Ben Mamoun C."/>
        </authorList>
    </citation>
    <scope>NUCLEOTIDE SEQUENCE [LARGE SCALE GENOMIC DNA]</scope>
    <source>
        <strain evidence="10 11">RI</strain>
    </source>
</reference>
<dbReference type="Pfam" id="PF00271">
    <property type="entry name" value="Helicase_C"/>
    <property type="match status" value="1"/>
</dbReference>
<dbReference type="InterPro" id="IPR027417">
    <property type="entry name" value="P-loop_NTPase"/>
</dbReference>
<dbReference type="InterPro" id="IPR011545">
    <property type="entry name" value="DEAD/DEAH_box_helicase_dom"/>
</dbReference>
<reference evidence="10 11" key="1">
    <citation type="journal article" date="2012" name="Nucleic Acids Res.">
        <title>Sequencing of the smallest Apicomplexan genome from the human pathogen Babesia microti.</title>
        <authorList>
            <person name="Cornillot E."/>
            <person name="Hadj-Kaddour K."/>
            <person name="Dassouli A."/>
            <person name="Noel B."/>
            <person name="Ranwez V."/>
            <person name="Vacherie B."/>
            <person name="Augagneur Y."/>
            <person name="Bres V."/>
            <person name="Duclos A."/>
            <person name="Randazzo S."/>
            <person name="Carcy B."/>
            <person name="Debierre-Grockiego F."/>
            <person name="Delbecq S."/>
            <person name="Moubri-Menage K."/>
            <person name="Shams-Eldin H."/>
            <person name="Usmani-Brown S."/>
            <person name="Bringaud F."/>
            <person name="Wincker P."/>
            <person name="Vivares C.P."/>
            <person name="Schwarz R.T."/>
            <person name="Schetters T.P."/>
            <person name="Krause P.J."/>
            <person name="Gorenflot A."/>
            <person name="Berry V."/>
            <person name="Barbe V."/>
            <person name="Ben Mamoun C."/>
        </authorList>
    </citation>
    <scope>NUCLEOTIDE SEQUENCE [LARGE SCALE GENOMIC DNA]</scope>
    <source>
        <strain evidence="10 11">RI</strain>
    </source>
</reference>
<dbReference type="RefSeq" id="XP_021338001.1">
    <property type="nucleotide sequence ID" value="XM_021483032.1"/>
</dbReference>
<dbReference type="GO" id="GO:0016887">
    <property type="term" value="F:ATP hydrolysis activity"/>
    <property type="evidence" value="ECO:0007669"/>
    <property type="project" value="RHEA"/>
</dbReference>
<accession>A0A1R4A9W3</accession>
<dbReference type="Pfam" id="PF00270">
    <property type="entry name" value="DEAD"/>
    <property type="match status" value="1"/>
</dbReference>
<dbReference type="PROSITE" id="PS51192">
    <property type="entry name" value="HELICASE_ATP_BIND_1"/>
    <property type="match status" value="1"/>
</dbReference>
<dbReference type="EC" id="3.6.4.13" evidence="7"/>
<dbReference type="EMBL" id="FO082872">
    <property type="protein sequence ID" value="SJK85779.1"/>
    <property type="molecule type" value="Genomic_DNA"/>
</dbReference>
<dbReference type="VEuPathDB" id="PiroplasmaDB:BMR1_02g00221"/>
<dbReference type="GO" id="GO:0003723">
    <property type="term" value="F:RNA binding"/>
    <property type="evidence" value="ECO:0007669"/>
    <property type="project" value="UniProtKB-UniRule"/>
</dbReference>
<evidence type="ECO:0000256" key="2">
    <source>
        <dbReference type="ARBA" id="ARBA00022801"/>
    </source>
</evidence>
<dbReference type="GO" id="GO:0005524">
    <property type="term" value="F:ATP binding"/>
    <property type="evidence" value="ECO:0007669"/>
    <property type="project" value="UniProtKB-UniRule"/>
</dbReference>
<evidence type="ECO:0000259" key="9">
    <source>
        <dbReference type="PROSITE" id="PS51194"/>
    </source>
</evidence>
<comment type="domain">
    <text evidence="7">The Q motif is unique to and characteristic of the DEAD box family of RNA helicases and controls ATP binding and hydrolysis.</text>
</comment>
<dbReference type="PROSITE" id="PS00039">
    <property type="entry name" value="DEAD_ATP_HELICASE"/>
    <property type="match status" value="1"/>
</dbReference>
<name>A0A1R4A9W3_BABMR</name>
<proteinExistence type="inferred from homology"/>
<evidence type="ECO:0000256" key="5">
    <source>
        <dbReference type="ARBA" id="ARBA00022884"/>
    </source>
</evidence>
<dbReference type="GO" id="GO:0003724">
    <property type="term" value="F:RNA helicase activity"/>
    <property type="evidence" value="ECO:0007669"/>
    <property type="project" value="UniProtKB-EC"/>
</dbReference>
<dbReference type="AlphaFoldDB" id="A0A1R4A9W3"/>
<comment type="function">
    <text evidence="7">RNA helicase.</text>
</comment>
<dbReference type="SMART" id="SM00487">
    <property type="entry name" value="DEXDc"/>
    <property type="match status" value="1"/>
</dbReference>
<keyword evidence="3 6" id="KW-0347">Helicase</keyword>
<dbReference type="InterPro" id="IPR001650">
    <property type="entry name" value="Helicase_C-like"/>
</dbReference>
<evidence type="ECO:0000313" key="10">
    <source>
        <dbReference type="EMBL" id="SJK85779.1"/>
    </source>
</evidence>
<dbReference type="CDD" id="cd00268">
    <property type="entry name" value="DEADc"/>
    <property type="match status" value="1"/>
</dbReference>
<keyword evidence="4 6" id="KW-0067">ATP-binding</keyword>
<keyword evidence="2 6" id="KW-0378">Hydrolase</keyword>